<name>A0A0F9FUI5_9ZZZZ</name>
<dbReference type="AlphaFoldDB" id="A0A0F9FUI5"/>
<dbReference type="InterPro" id="IPR025248">
    <property type="entry name" value="DUF4007"/>
</dbReference>
<protein>
    <recommendedName>
        <fullName evidence="1">DUF4007 domain-containing protein</fullName>
    </recommendedName>
</protein>
<proteinExistence type="predicted"/>
<evidence type="ECO:0000259" key="1">
    <source>
        <dbReference type="Pfam" id="PF13182"/>
    </source>
</evidence>
<evidence type="ECO:0000313" key="2">
    <source>
        <dbReference type="EMBL" id="KKL61035.1"/>
    </source>
</evidence>
<feature type="domain" description="DUF4007" evidence="1">
    <location>
        <begin position="17"/>
        <end position="308"/>
    </location>
</feature>
<dbReference type="Pfam" id="PF13182">
    <property type="entry name" value="DUF4007"/>
    <property type="match status" value="1"/>
</dbReference>
<sequence length="313" mass="35600">MATVVTKKKDLRLYPVFARHETFHPRFGWLKKGFDKASRQSDLFTDDLAPAILGVGKNMAKAIKYWCLAYKVLEEIQENGKGRILLLTDFGNKLLKDNGWDPYLEDHASLWLLHWNLLKLPNHATTWYYTFNVFNKHSFMAEDIQHGLMEYIEREFPNKRITESSVAKDVNCLLRMYVEGASKQLTEDSIDSPFIDLGLIKRYGDRRHFAMNIGSKLGLAPEIIVASCLDFASTAEEGAKTISISRLTYEQGSPGQCFKLTEGLISEAIELVAKDTEDIELSETAGLVQMAFTEDPIAVADKVLNKYYGKRRN</sequence>
<comment type="caution">
    <text evidence="2">The sequence shown here is derived from an EMBL/GenBank/DDBJ whole genome shotgun (WGS) entry which is preliminary data.</text>
</comment>
<gene>
    <name evidence="2" type="ORF">LCGC14_2199350</name>
</gene>
<dbReference type="EMBL" id="LAZR01028944">
    <property type="protein sequence ID" value="KKL61035.1"/>
    <property type="molecule type" value="Genomic_DNA"/>
</dbReference>
<reference evidence="2" key="1">
    <citation type="journal article" date="2015" name="Nature">
        <title>Complex archaea that bridge the gap between prokaryotes and eukaryotes.</title>
        <authorList>
            <person name="Spang A."/>
            <person name="Saw J.H."/>
            <person name="Jorgensen S.L."/>
            <person name="Zaremba-Niedzwiedzka K."/>
            <person name="Martijn J."/>
            <person name="Lind A.E."/>
            <person name="van Eijk R."/>
            <person name="Schleper C."/>
            <person name="Guy L."/>
            <person name="Ettema T.J."/>
        </authorList>
    </citation>
    <scope>NUCLEOTIDE SEQUENCE</scope>
</reference>
<organism evidence="2">
    <name type="scientific">marine sediment metagenome</name>
    <dbReference type="NCBI Taxonomy" id="412755"/>
    <lineage>
        <taxon>unclassified sequences</taxon>
        <taxon>metagenomes</taxon>
        <taxon>ecological metagenomes</taxon>
    </lineage>
</organism>
<accession>A0A0F9FUI5</accession>